<dbReference type="RefSeq" id="WP_073325459.1">
    <property type="nucleotide sequence ID" value="NZ_FQWD01000013.1"/>
</dbReference>
<dbReference type="GO" id="GO:0016051">
    <property type="term" value="P:carbohydrate biosynthetic process"/>
    <property type="evidence" value="ECO:0007669"/>
    <property type="project" value="InterPro"/>
</dbReference>
<evidence type="ECO:0000256" key="7">
    <source>
        <dbReference type="ARBA" id="ARBA00023180"/>
    </source>
</evidence>
<keyword evidence="3" id="KW-0812">Transmembrane</keyword>
<dbReference type="Pfam" id="PF03567">
    <property type="entry name" value="Sulfotransfer_2"/>
    <property type="match status" value="1"/>
</dbReference>
<evidence type="ECO:0000313" key="9">
    <source>
        <dbReference type="Proteomes" id="UP000184520"/>
    </source>
</evidence>
<evidence type="ECO:0000256" key="1">
    <source>
        <dbReference type="ARBA" id="ARBA00004323"/>
    </source>
</evidence>
<dbReference type="InterPro" id="IPR027417">
    <property type="entry name" value="P-loop_NTPase"/>
</dbReference>
<dbReference type="Proteomes" id="UP000184520">
    <property type="component" value="Unassembled WGS sequence"/>
</dbReference>
<dbReference type="GO" id="GO:0016020">
    <property type="term" value="C:membrane"/>
    <property type="evidence" value="ECO:0007669"/>
    <property type="project" value="InterPro"/>
</dbReference>
<dbReference type="PANTHER" id="PTHR12137:SF54">
    <property type="entry name" value="CARBOHYDRATE SULFOTRANSFERASE"/>
    <property type="match status" value="1"/>
</dbReference>
<name>A0A1M5SXN9_9ALTE</name>
<evidence type="ECO:0000256" key="4">
    <source>
        <dbReference type="ARBA" id="ARBA00022989"/>
    </source>
</evidence>
<keyword evidence="5" id="KW-0333">Golgi apparatus</keyword>
<accession>A0A1M5SXN9</accession>
<evidence type="ECO:0000256" key="3">
    <source>
        <dbReference type="ARBA" id="ARBA00022692"/>
    </source>
</evidence>
<dbReference type="OrthoDB" id="288532at2"/>
<dbReference type="GO" id="GO:0008146">
    <property type="term" value="F:sulfotransferase activity"/>
    <property type="evidence" value="ECO:0007669"/>
    <property type="project" value="InterPro"/>
</dbReference>
<keyword evidence="7" id="KW-0325">Glycoprotein</keyword>
<keyword evidence="4" id="KW-1133">Transmembrane helix</keyword>
<dbReference type="AlphaFoldDB" id="A0A1M5SXN9"/>
<proteinExistence type="predicted"/>
<keyword evidence="2 8" id="KW-0808">Transferase</keyword>
<gene>
    <name evidence="8" type="ORF">SAMN05216361_0121</name>
</gene>
<protein>
    <submittedName>
        <fullName evidence="8">Chondroitin 4-sulfotransferase 11/chondroitin 4-sulfotransferase 13/dermatan 4-sulfotransferase 1</fullName>
    </submittedName>
</protein>
<evidence type="ECO:0000256" key="5">
    <source>
        <dbReference type="ARBA" id="ARBA00023034"/>
    </source>
</evidence>
<evidence type="ECO:0000256" key="6">
    <source>
        <dbReference type="ARBA" id="ARBA00023136"/>
    </source>
</evidence>
<comment type="subcellular location">
    <subcellularLocation>
        <location evidence="1">Golgi apparatus membrane</location>
        <topology evidence="1">Single-pass type II membrane protein</topology>
    </subcellularLocation>
</comment>
<evidence type="ECO:0000313" key="8">
    <source>
        <dbReference type="EMBL" id="SHH43279.1"/>
    </source>
</evidence>
<dbReference type="InterPro" id="IPR018011">
    <property type="entry name" value="Carb_sulfotrans_8-10"/>
</dbReference>
<organism evidence="8 9">
    <name type="scientific">Marisediminitalea aggregata</name>
    <dbReference type="NCBI Taxonomy" id="634436"/>
    <lineage>
        <taxon>Bacteria</taxon>
        <taxon>Pseudomonadati</taxon>
        <taxon>Pseudomonadota</taxon>
        <taxon>Gammaproteobacteria</taxon>
        <taxon>Alteromonadales</taxon>
        <taxon>Alteromonadaceae</taxon>
        <taxon>Marisediminitalea</taxon>
    </lineage>
</organism>
<reference evidence="9" key="1">
    <citation type="submission" date="2016-11" db="EMBL/GenBank/DDBJ databases">
        <authorList>
            <person name="Varghese N."/>
            <person name="Submissions S."/>
        </authorList>
    </citation>
    <scope>NUCLEOTIDE SEQUENCE [LARGE SCALE GENOMIC DNA]</scope>
    <source>
        <strain evidence="9">CGMCC 1.8995</strain>
    </source>
</reference>
<dbReference type="InterPro" id="IPR005331">
    <property type="entry name" value="Sulfotransferase"/>
</dbReference>
<dbReference type="EMBL" id="FQWD01000013">
    <property type="protein sequence ID" value="SHH43279.1"/>
    <property type="molecule type" value="Genomic_DNA"/>
</dbReference>
<keyword evidence="6" id="KW-0472">Membrane</keyword>
<dbReference type="STRING" id="634436.SAMN05216361_0121"/>
<dbReference type="SUPFAM" id="SSF52540">
    <property type="entry name" value="P-loop containing nucleoside triphosphate hydrolases"/>
    <property type="match status" value="1"/>
</dbReference>
<dbReference type="PANTHER" id="PTHR12137">
    <property type="entry name" value="CARBOHYDRATE SULFOTRANSFERASE"/>
    <property type="match status" value="1"/>
</dbReference>
<sequence>MDLSNFIYLEAQKFIFAYVPKVACTNWKCIFRYMNGAEDYLDSGLAHDREKSGLTYLSNEENAHVILNDPNIKKFTFVRDPYSRILSAYRNKVEPFNASKGSMYAHDFWFKVYSQIKNEAASGDKVTFTNFLDWLLSSEHWFAKNEHWCPQSDIVHPKAVSFDFVGKFENIQNDAAHILSEIGCDLEFPTQQQVKFPGTNATSLVEKYYKTEDYAKANELFAEDFVNFNYEQV</sequence>
<keyword evidence="9" id="KW-1185">Reference proteome</keyword>
<evidence type="ECO:0000256" key="2">
    <source>
        <dbReference type="ARBA" id="ARBA00022679"/>
    </source>
</evidence>